<evidence type="ECO:0000313" key="3">
    <source>
        <dbReference type="EMBL" id="WMV44332.1"/>
    </source>
</evidence>
<dbReference type="PANTHER" id="PTHR33142:SF96">
    <property type="match status" value="1"/>
</dbReference>
<name>A0AAF0UE41_SOLVR</name>
<dbReference type="EMBL" id="CP133620">
    <property type="protein sequence ID" value="WMV44332.1"/>
    <property type="molecule type" value="Genomic_DNA"/>
</dbReference>
<protein>
    <submittedName>
        <fullName evidence="3">Uncharacterized protein</fullName>
    </submittedName>
</protein>
<proteinExistence type="predicted"/>
<dbReference type="GO" id="GO:0005634">
    <property type="term" value="C:nucleus"/>
    <property type="evidence" value="ECO:0007669"/>
    <property type="project" value="TreeGrafter"/>
</dbReference>
<keyword evidence="2" id="KW-0131">Cell cycle</keyword>
<dbReference type="GO" id="GO:0004860">
    <property type="term" value="F:protein kinase inhibitor activity"/>
    <property type="evidence" value="ECO:0007669"/>
    <property type="project" value="UniProtKB-KW"/>
</dbReference>
<evidence type="ECO:0000256" key="2">
    <source>
        <dbReference type="ARBA" id="ARBA00023306"/>
    </source>
</evidence>
<keyword evidence="4" id="KW-1185">Reference proteome</keyword>
<organism evidence="3 4">
    <name type="scientific">Solanum verrucosum</name>
    <dbReference type="NCBI Taxonomy" id="315347"/>
    <lineage>
        <taxon>Eukaryota</taxon>
        <taxon>Viridiplantae</taxon>
        <taxon>Streptophyta</taxon>
        <taxon>Embryophyta</taxon>
        <taxon>Tracheophyta</taxon>
        <taxon>Spermatophyta</taxon>
        <taxon>Magnoliopsida</taxon>
        <taxon>eudicotyledons</taxon>
        <taxon>Gunneridae</taxon>
        <taxon>Pentapetalae</taxon>
        <taxon>asterids</taxon>
        <taxon>lamiids</taxon>
        <taxon>Solanales</taxon>
        <taxon>Solanaceae</taxon>
        <taxon>Solanoideae</taxon>
        <taxon>Solaneae</taxon>
        <taxon>Solanum</taxon>
    </lineage>
</organism>
<sequence length="77" mass="8746">MNMDMEEEMCTTPKNQEYRIQAPLECPPAPKKKKNENRAAAKRYKKPKNTAYFHSPDIDAFFAGSGARVLVMTPAIQ</sequence>
<keyword evidence="1" id="KW-0649">Protein kinase inhibitor</keyword>
<gene>
    <name evidence="3" type="ORF">MTR67_037717</name>
</gene>
<dbReference type="Proteomes" id="UP001234989">
    <property type="component" value="Chromosome 9"/>
</dbReference>
<dbReference type="AlphaFoldDB" id="A0AAF0UE41"/>
<evidence type="ECO:0000313" key="4">
    <source>
        <dbReference type="Proteomes" id="UP001234989"/>
    </source>
</evidence>
<reference evidence="3" key="1">
    <citation type="submission" date="2023-08" db="EMBL/GenBank/DDBJ databases">
        <title>A de novo genome assembly of Solanum verrucosum Schlechtendal, a Mexican diploid species geographically isolated from the other diploid A-genome species in potato relatives.</title>
        <authorList>
            <person name="Hosaka K."/>
        </authorList>
    </citation>
    <scope>NUCLEOTIDE SEQUENCE</scope>
    <source>
        <tissue evidence="3">Young leaves</tissue>
    </source>
</reference>
<accession>A0AAF0UE41</accession>
<dbReference type="GO" id="GO:0032875">
    <property type="term" value="P:regulation of DNA endoreduplication"/>
    <property type="evidence" value="ECO:0007669"/>
    <property type="project" value="InterPro"/>
</dbReference>
<evidence type="ECO:0000256" key="1">
    <source>
        <dbReference type="ARBA" id="ARBA00023013"/>
    </source>
</evidence>
<dbReference type="PANTHER" id="PTHR33142">
    <property type="entry name" value="CYCLIN-DEPENDENT PROTEIN KINASE INHIBITOR SMR13"/>
    <property type="match status" value="1"/>
</dbReference>
<dbReference type="InterPro" id="IPR040389">
    <property type="entry name" value="SMR"/>
</dbReference>